<dbReference type="GO" id="GO:0005524">
    <property type="term" value="F:ATP binding"/>
    <property type="evidence" value="ECO:0007669"/>
    <property type="project" value="UniProtKB-KW"/>
</dbReference>
<dbReference type="GO" id="GO:0016779">
    <property type="term" value="F:nucleotidyltransferase activity"/>
    <property type="evidence" value="ECO:0007669"/>
    <property type="project" value="TreeGrafter"/>
</dbReference>
<dbReference type="Pfam" id="PF00899">
    <property type="entry name" value="ThiF"/>
    <property type="match status" value="1"/>
</dbReference>
<dbReference type="PANTHER" id="PTHR10953:SF102">
    <property type="entry name" value="ADENYLYLTRANSFERASE AND SULFURTRANSFERASE MOCS3"/>
    <property type="match status" value="1"/>
</dbReference>
<feature type="region of interest" description="Disordered" evidence="4">
    <location>
        <begin position="1"/>
        <end position="46"/>
    </location>
</feature>
<dbReference type="HOGENOM" id="CLU_013325_1_0_11"/>
<dbReference type="GO" id="GO:0008146">
    <property type="term" value="F:sulfotransferase activity"/>
    <property type="evidence" value="ECO:0007669"/>
    <property type="project" value="TreeGrafter"/>
</dbReference>
<evidence type="ECO:0000313" key="7">
    <source>
        <dbReference type="Proteomes" id="UP000032604"/>
    </source>
</evidence>
<dbReference type="InterPro" id="IPR036873">
    <property type="entry name" value="Rhodanese-like_dom_sf"/>
</dbReference>
<dbReference type="SMART" id="SM00450">
    <property type="entry name" value="RHOD"/>
    <property type="match status" value="1"/>
</dbReference>
<name>A0A0D5CIT5_9MICO</name>
<feature type="region of interest" description="Disordered" evidence="4">
    <location>
        <begin position="100"/>
        <end position="120"/>
    </location>
</feature>
<dbReference type="AlphaFoldDB" id="A0A0D5CIT5"/>
<dbReference type="SUPFAM" id="SSF69572">
    <property type="entry name" value="Activating enzymes of the ubiquitin-like proteins"/>
    <property type="match status" value="1"/>
</dbReference>
<sequence length="395" mass="41132">MGSSLPLVDREGTDPGGRGLGGPGSGQDARERRERHSRHLALPGIGMGGQSRIDQARVLVIGAGGLGSPVLQYLAAAGIGTLGIVDDDAVDLSNLQRQTIHGTPDVGRPKTSSAADSVHRTDPGIEVVEHAERLTNDNAIRILSGYDVVVDATDNFATRYLISDAAALVGVPCVWGSVYRWDAQVTVFWDAAPDGRGIDYRDVFPEPPADGAVLSCEEAGVFGAVCGTVGALMATEVIKLVTGAGTPLLGRVVVLDALAGTSRTIGVKRAKGRQRVTALADYDLFCGVGAATDGTELDAEEVEWILASDEQVVLLDVREPDERLVDSIPGHVPVPVRIVTVDPGAVPGAITDRVIVYCASGVRSRAAAAALREAGRDAVSLRGGIQSWRSVAGRA</sequence>
<dbReference type="InterPro" id="IPR035985">
    <property type="entry name" value="Ubiquitin-activating_enz"/>
</dbReference>
<dbReference type="OrthoDB" id="9804286at2"/>
<gene>
    <name evidence="6" type="ORF">VO01_10950</name>
</gene>
<dbReference type="CDD" id="cd00158">
    <property type="entry name" value="RHOD"/>
    <property type="match status" value="1"/>
</dbReference>
<reference evidence="6 7" key="1">
    <citation type="journal article" date="2015" name="Genome Announc.">
        <title>Complete Genome Sequence of Clavibacter michiganensis subsp. insidiosus R1-1 Using PacBio Single-Molecule Real-Time Technology.</title>
        <authorList>
            <person name="Lu Y."/>
            <person name="Samac D.A."/>
            <person name="Glazebrook J."/>
            <person name="Ishimaru C.A."/>
        </authorList>
    </citation>
    <scope>NUCLEOTIDE SEQUENCE [LARGE SCALE GENOMIC DNA]</scope>
    <source>
        <strain evidence="6 7">R1-1</strain>
    </source>
</reference>
<evidence type="ECO:0000256" key="3">
    <source>
        <dbReference type="ARBA" id="ARBA00022840"/>
    </source>
</evidence>
<protein>
    <submittedName>
        <fullName evidence="6">Molybdopterin biosynthesis-like protein MoeZ</fullName>
    </submittedName>
</protein>
<evidence type="ECO:0000256" key="2">
    <source>
        <dbReference type="ARBA" id="ARBA00022741"/>
    </source>
</evidence>
<feature type="compositionally biased region" description="Gly residues" evidence="4">
    <location>
        <begin position="14"/>
        <end position="25"/>
    </location>
</feature>
<dbReference type="GO" id="GO:0004792">
    <property type="term" value="F:thiosulfate-cyanide sulfurtransferase activity"/>
    <property type="evidence" value="ECO:0007669"/>
    <property type="project" value="TreeGrafter"/>
</dbReference>
<dbReference type="KEGG" id="cmh:VO01_10950"/>
<proteinExistence type="predicted"/>
<dbReference type="PANTHER" id="PTHR10953">
    <property type="entry name" value="UBIQUITIN-ACTIVATING ENZYME E1"/>
    <property type="match status" value="1"/>
</dbReference>
<dbReference type="Proteomes" id="UP000032604">
    <property type="component" value="Chromosome"/>
</dbReference>
<evidence type="ECO:0000259" key="5">
    <source>
        <dbReference type="PROSITE" id="PS50206"/>
    </source>
</evidence>
<evidence type="ECO:0000313" key="6">
    <source>
        <dbReference type="EMBL" id="AJW79583.1"/>
    </source>
</evidence>
<evidence type="ECO:0000256" key="1">
    <source>
        <dbReference type="ARBA" id="ARBA00022679"/>
    </source>
</evidence>
<accession>A0A0D5CIT5</accession>
<dbReference type="CDD" id="cd00757">
    <property type="entry name" value="ThiF_MoeB_HesA_family"/>
    <property type="match status" value="1"/>
</dbReference>
<dbReference type="Pfam" id="PF00581">
    <property type="entry name" value="Rhodanese"/>
    <property type="match status" value="1"/>
</dbReference>
<keyword evidence="1" id="KW-0808">Transferase</keyword>
<dbReference type="GO" id="GO:0008641">
    <property type="term" value="F:ubiquitin-like modifier activating enzyme activity"/>
    <property type="evidence" value="ECO:0007669"/>
    <property type="project" value="InterPro"/>
</dbReference>
<dbReference type="FunFam" id="3.40.50.720:FF:000033">
    <property type="entry name" value="Adenylyltransferase and sulfurtransferase MOCS3"/>
    <property type="match status" value="1"/>
</dbReference>
<dbReference type="InterPro" id="IPR000594">
    <property type="entry name" value="ThiF_NAD_FAD-bd"/>
</dbReference>
<dbReference type="EMBL" id="CP011043">
    <property type="protein sequence ID" value="AJW79583.1"/>
    <property type="molecule type" value="Genomic_DNA"/>
</dbReference>
<keyword evidence="2" id="KW-0547">Nucleotide-binding</keyword>
<organism evidence="6 7">
    <name type="scientific">Clavibacter michiganensis subsp. insidiosus</name>
    <dbReference type="NCBI Taxonomy" id="33014"/>
    <lineage>
        <taxon>Bacteria</taxon>
        <taxon>Bacillati</taxon>
        <taxon>Actinomycetota</taxon>
        <taxon>Actinomycetes</taxon>
        <taxon>Micrococcales</taxon>
        <taxon>Microbacteriaceae</taxon>
        <taxon>Clavibacter</taxon>
    </lineage>
</organism>
<dbReference type="RefSeq" id="WP_045528939.1">
    <property type="nucleotide sequence ID" value="NZ_CP021034.1"/>
</dbReference>
<evidence type="ECO:0000256" key="4">
    <source>
        <dbReference type="SAM" id="MobiDB-lite"/>
    </source>
</evidence>
<keyword evidence="3" id="KW-0067">ATP-binding</keyword>
<dbReference type="Gene3D" id="3.40.50.720">
    <property type="entry name" value="NAD(P)-binding Rossmann-like Domain"/>
    <property type="match status" value="1"/>
</dbReference>
<dbReference type="InterPro" id="IPR001763">
    <property type="entry name" value="Rhodanese-like_dom"/>
</dbReference>
<feature type="domain" description="Rhodanese" evidence="5">
    <location>
        <begin position="308"/>
        <end position="393"/>
    </location>
</feature>
<dbReference type="InterPro" id="IPR045886">
    <property type="entry name" value="ThiF/MoeB/HesA"/>
</dbReference>
<dbReference type="Gene3D" id="3.40.250.10">
    <property type="entry name" value="Rhodanese-like domain"/>
    <property type="match status" value="1"/>
</dbReference>
<dbReference type="PROSITE" id="PS50206">
    <property type="entry name" value="RHODANESE_3"/>
    <property type="match status" value="1"/>
</dbReference>
<dbReference type="PATRIC" id="fig|33014.5.peg.2261"/>
<dbReference type="GO" id="GO:0005829">
    <property type="term" value="C:cytosol"/>
    <property type="evidence" value="ECO:0007669"/>
    <property type="project" value="TreeGrafter"/>
</dbReference>